<evidence type="ECO:0000259" key="3">
    <source>
        <dbReference type="Pfam" id="PF03413"/>
    </source>
</evidence>
<evidence type="ECO:0000313" key="4">
    <source>
        <dbReference type="EMBL" id="MBM9432659.1"/>
    </source>
</evidence>
<feature type="chain" id="PRO_5045523951" evidence="2">
    <location>
        <begin position="21"/>
        <end position="199"/>
    </location>
</feature>
<proteinExistence type="predicted"/>
<protein>
    <submittedName>
        <fullName evidence="4">PepSY domain-containing protein</fullName>
    </submittedName>
</protein>
<gene>
    <name evidence="4" type="ORF">JVW63_02935</name>
</gene>
<feature type="region of interest" description="Disordered" evidence="1">
    <location>
        <begin position="21"/>
        <end position="58"/>
    </location>
</feature>
<keyword evidence="5" id="KW-1185">Reference proteome</keyword>
<dbReference type="InterPro" id="IPR025711">
    <property type="entry name" value="PepSY"/>
</dbReference>
<dbReference type="RefSeq" id="WP_187996121.1">
    <property type="nucleotide sequence ID" value="NZ_JACEXG010000001.1"/>
</dbReference>
<keyword evidence="2" id="KW-0732">Signal</keyword>
<feature type="domain" description="PepSY" evidence="3">
    <location>
        <begin position="150"/>
        <end position="197"/>
    </location>
</feature>
<comment type="caution">
    <text evidence="4">The sequence shown here is derived from an EMBL/GenBank/DDBJ whole genome shotgun (WGS) entry which is preliminary data.</text>
</comment>
<dbReference type="EMBL" id="JAFFJS010000001">
    <property type="protein sequence ID" value="MBM9432659.1"/>
    <property type="molecule type" value="Genomic_DNA"/>
</dbReference>
<dbReference type="Proteomes" id="UP000705983">
    <property type="component" value="Unassembled WGS sequence"/>
</dbReference>
<evidence type="ECO:0000256" key="2">
    <source>
        <dbReference type="SAM" id="SignalP"/>
    </source>
</evidence>
<dbReference type="Gene3D" id="3.10.450.40">
    <property type="match status" value="2"/>
</dbReference>
<name>A0ABS2THA5_9ACTO</name>
<dbReference type="Pfam" id="PF03413">
    <property type="entry name" value="PepSY"/>
    <property type="match status" value="2"/>
</dbReference>
<sequence>MRTTTIGLAAALALTLTACSDTSDDADLPQETTVPAESDEPTSEAPETDAGASPDRSIDIRGHEFAVTLEEALEKSRAETGDGIIHSVGMDWWLDGTAGAWVWEVDTIANGEEWELDIDATSGEIRQTERSASDDEEKALDLEAIIDYEVAMASAQESGRVTGWDLEWDDGRMVYSIEFEDDIDVTVDATTGDVIEVDG</sequence>
<reference evidence="5" key="1">
    <citation type="submission" date="2021-02" db="EMBL/GenBank/DDBJ databases">
        <title>Leucobacter sp. CX169.</title>
        <authorList>
            <person name="Cheng Y."/>
        </authorList>
    </citation>
    <scope>NUCLEOTIDE SEQUENCE [LARGE SCALE GENOMIC DNA]</scope>
    <source>
        <strain evidence="5">JY899</strain>
    </source>
</reference>
<feature type="signal peptide" evidence="2">
    <location>
        <begin position="1"/>
        <end position="20"/>
    </location>
</feature>
<accession>A0ABS2THA5</accession>
<evidence type="ECO:0000256" key="1">
    <source>
        <dbReference type="SAM" id="MobiDB-lite"/>
    </source>
</evidence>
<organism evidence="4 5">
    <name type="scientific">Flaviflexus equikiangi</name>
    <dbReference type="NCBI Taxonomy" id="2758573"/>
    <lineage>
        <taxon>Bacteria</taxon>
        <taxon>Bacillati</taxon>
        <taxon>Actinomycetota</taxon>
        <taxon>Actinomycetes</taxon>
        <taxon>Actinomycetales</taxon>
        <taxon>Actinomycetaceae</taxon>
        <taxon>Flaviflexus</taxon>
    </lineage>
</organism>
<feature type="domain" description="PepSY" evidence="3">
    <location>
        <begin position="67"/>
        <end position="126"/>
    </location>
</feature>
<dbReference type="PROSITE" id="PS51257">
    <property type="entry name" value="PROKAR_LIPOPROTEIN"/>
    <property type="match status" value="1"/>
</dbReference>
<evidence type="ECO:0000313" key="5">
    <source>
        <dbReference type="Proteomes" id="UP000705983"/>
    </source>
</evidence>